<dbReference type="InterPro" id="IPR023968">
    <property type="entry name" value="Bacteriocin_CLI3235"/>
</dbReference>
<keyword evidence="2" id="KW-1185">Reference proteome</keyword>
<protein>
    <recommendedName>
        <fullName evidence="3">Bacteriocin</fullName>
    </recommendedName>
</protein>
<organism evidence="1 2">
    <name type="scientific">Ruminiclostridium cellulolyticum (strain ATCC 35319 / DSM 5812 / JCM 6584 / H10)</name>
    <name type="common">Clostridium cellulolyticum</name>
    <dbReference type="NCBI Taxonomy" id="394503"/>
    <lineage>
        <taxon>Bacteria</taxon>
        <taxon>Bacillati</taxon>
        <taxon>Bacillota</taxon>
        <taxon>Clostridia</taxon>
        <taxon>Eubacteriales</taxon>
        <taxon>Oscillospiraceae</taxon>
        <taxon>Ruminiclostridium</taxon>
    </lineage>
</organism>
<dbReference type="STRING" id="394503.Ccel_0332"/>
<dbReference type="EMBL" id="CP001348">
    <property type="protein sequence ID" value="ACL74719.1"/>
    <property type="molecule type" value="Genomic_DNA"/>
</dbReference>
<accession>B8I5Q2</accession>
<evidence type="ECO:0000313" key="1">
    <source>
        <dbReference type="EMBL" id="ACL74719.1"/>
    </source>
</evidence>
<dbReference type="HOGENOM" id="CLU_207722_0_0_9"/>
<dbReference type="eggNOG" id="ENOG502ZMPR">
    <property type="taxonomic scope" value="Bacteria"/>
</dbReference>
<name>B8I5Q2_RUMCH</name>
<dbReference type="NCBIfam" id="TIGR04065">
    <property type="entry name" value="ocin_CLI_3235"/>
    <property type="match status" value="1"/>
</dbReference>
<proteinExistence type="predicted"/>
<gene>
    <name evidence="1" type="ordered locus">Ccel_0332</name>
</gene>
<dbReference type="KEGG" id="cce:Ccel_0332"/>
<evidence type="ECO:0000313" key="2">
    <source>
        <dbReference type="Proteomes" id="UP000001349"/>
    </source>
</evidence>
<dbReference type="RefSeq" id="WP_012634784.1">
    <property type="nucleotide sequence ID" value="NC_011898.1"/>
</dbReference>
<dbReference type="PROSITE" id="PS51257">
    <property type="entry name" value="PROKAR_LIPOPROTEIN"/>
    <property type="match status" value="1"/>
</dbReference>
<dbReference type="Proteomes" id="UP000001349">
    <property type="component" value="Chromosome"/>
</dbReference>
<dbReference type="AlphaFoldDB" id="B8I5Q2"/>
<sequence length="63" mass="6428">MEKLSKRNELVPNTVMAFSCPCASVCSCASRCGGNGTADSAISSSLRSSEYIVASSAISSTFG</sequence>
<evidence type="ECO:0008006" key="3">
    <source>
        <dbReference type="Google" id="ProtNLM"/>
    </source>
</evidence>
<reference evidence="1 2" key="1">
    <citation type="submission" date="2009-01" db="EMBL/GenBank/DDBJ databases">
        <title>Complete sequence of Clostridium cellulolyticum H10.</title>
        <authorList>
            <consortium name="US DOE Joint Genome Institute"/>
            <person name="Lucas S."/>
            <person name="Copeland A."/>
            <person name="Lapidus A."/>
            <person name="Glavina del Rio T."/>
            <person name="Dalin E."/>
            <person name="Tice H."/>
            <person name="Bruce D."/>
            <person name="Goodwin L."/>
            <person name="Pitluck S."/>
            <person name="Chertkov O."/>
            <person name="Saunders E."/>
            <person name="Brettin T."/>
            <person name="Detter J.C."/>
            <person name="Han C."/>
            <person name="Larimer F."/>
            <person name="Land M."/>
            <person name="Hauser L."/>
            <person name="Kyrpides N."/>
            <person name="Ivanova N."/>
            <person name="Zhou J."/>
            <person name="Richardson P."/>
        </authorList>
    </citation>
    <scope>NUCLEOTIDE SEQUENCE [LARGE SCALE GENOMIC DNA]</scope>
    <source>
        <strain evidence="2">ATCC 35319 / DSM 5812 / JCM 6584 / H10</strain>
    </source>
</reference>